<dbReference type="SUPFAM" id="SSF52540">
    <property type="entry name" value="P-loop containing nucleoside triphosphate hydrolases"/>
    <property type="match status" value="1"/>
</dbReference>
<dbReference type="RefSeq" id="WP_207562483.1">
    <property type="nucleotide sequence ID" value="NZ_CP046072.1"/>
</dbReference>
<dbReference type="InterPro" id="IPR027417">
    <property type="entry name" value="P-loop_NTPase"/>
</dbReference>
<dbReference type="KEGG" id="saqt:GJV85_03475"/>
<organism evidence="3 4">
    <name type="scientific">Sulfurimonas aquatica</name>
    <dbReference type="NCBI Taxonomy" id="2672570"/>
    <lineage>
        <taxon>Bacteria</taxon>
        <taxon>Pseudomonadati</taxon>
        <taxon>Campylobacterota</taxon>
        <taxon>Epsilonproteobacteria</taxon>
        <taxon>Campylobacterales</taxon>
        <taxon>Sulfurimonadaceae</taxon>
        <taxon>Sulfurimonas</taxon>
    </lineage>
</organism>
<feature type="domain" description="NrS-1 polymerase-like helicase" evidence="2">
    <location>
        <begin position="446"/>
        <end position="553"/>
    </location>
</feature>
<sequence>MSQITTNNYSDAALDSSSTASQTTTIIKGKMMNDTTTTANTTISTEDLDMNKTTEVTHSEVQDLIIDEVIKTTPIIVANSTTTGEQSTQVTVVPNRVTTSTTPWIRMMQTVPTASEIQERKEARRVDLIAENYGTGCKYNVNDVEKSVSILIDEGKLLSQCLNITLESGEKLEVEDLILKGNHHRVKDLIEPEFGTGRLMHKYYFDAEYATTLREGETFKVVYTLDSIKKIIKKLFGKTIAKQNFLSALIKVLTVTKVSSSDIYSVEKRLEESFIIDKGNTFVADALKAIREAKKVVPVVQETDYEQRAFGIMKDYAVLNNQGKPQIINTTKLGLVASSESGLKALFKNQLINGENPVDIWMHSKNRPIFTDTKFDPSCSTDDDKYNLFKGFKHKAISIVDISFFKNFVKEVICSGDDKMYNIVWSFLAQMLQDPSRKMGTALVLLSSKGTGKSTFVKVIGELLKGYFYQSADNKRLLGEFNTHLETTLLFYANELTFTDNKRVISKLKNVITEKNFTYEIKGGATYSADNLIRVIIDSNDDIAVVQTADERRFIYPLISERMIENTEYFNELHALFETKGFYESLMYDLMHYDYQPWEHYLKTPPKNEVTEEQVMESFIPIESWWLNCLETGVIPYVSYEVVYDGRLHIANEALYQSFAKHTRANGGRVKVDSIAFAKAMKKHILKDIDLDIKSKILVDKVRKNSRVYETRDKSMMHYANIKKLNNLDYDGTPWEVCIS</sequence>
<evidence type="ECO:0000313" key="4">
    <source>
        <dbReference type="Proteomes" id="UP000671852"/>
    </source>
</evidence>
<dbReference type="Gene3D" id="3.40.50.300">
    <property type="entry name" value="P-loop containing nucleotide triphosphate hydrolases"/>
    <property type="match status" value="1"/>
</dbReference>
<protein>
    <recommendedName>
        <fullName evidence="2">NrS-1 polymerase-like helicase domain-containing protein</fullName>
    </recommendedName>
</protein>
<name>A0A975GC36_9BACT</name>
<dbReference type="InterPro" id="IPR045455">
    <property type="entry name" value="NrS-1_pol-like_helicase"/>
</dbReference>
<evidence type="ECO:0000256" key="1">
    <source>
        <dbReference type="SAM" id="MobiDB-lite"/>
    </source>
</evidence>
<dbReference type="Proteomes" id="UP000671852">
    <property type="component" value="Chromosome"/>
</dbReference>
<reference evidence="3" key="1">
    <citation type="submission" date="2019-11" db="EMBL/GenBank/DDBJ databases">
        <authorList>
            <person name="Kojima H."/>
        </authorList>
    </citation>
    <scope>NUCLEOTIDE SEQUENCE</scope>
    <source>
        <strain evidence="3">H1576</strain>
    </source>
</reference>
<gene>
    <name evidence="3" type="ORF">GJV85_03475</name>
</gene>
<dbReference type="Pfam" id="PF19263">
    <property type="entry name" value="DUF5906"/>
    <property type="match status" value="1"/>
</dbReference>
<feature type="region of interest" description="Disordered" evidence="1">
    <location>
        <begin position="1"/>
        <end position="21"/>
    </location>
</feature>
<evidence type="ECO:0000259" key="2">
    <source>
        <dbReference type="Pfam" id="PF19263"/>
    </source>
</evidence>
<feature type="compositionally biased region" description="Low complexity" evidence="1">
    <location>
        <begin position="10"/>
        <end position="21"/>
    </location>
</feature>
<evidence type="ECO:0000313" key="3">
    <source>
        <dbReference type="EMBL" id="QSZ41210.1"/>
    </source>
</evidence>
<dbReference type="EMBL" id="CP046072">
    <property type="protein sequence ID" value="QSZ41210.1"/>
    <property type="molecule type" value="Genomic_DNA"/>
</dbReference>
<keyword evidence="4" id="KW-1185">Reference proteome</keyword>
<reference evidence="3" key="2">
    <citation type="submission" date="2021-04" db="EMBL/GenBank/DDBJ databases">
        <title>Isolation and characterization of a novel species of the genus Sulfurimonas.</title>
        <authorList>
            <person name="Fukui M."/>
        </authorList>
    </citation>
    <scope>NUCLEOTIDE SEQUENCE</scope>
    <source>
        <strain evidence="3">H1576</strain>
    </source>
</reference>
<accession>A0A975GC36</accession>
<proteinExistence type="predicted"/>
<dbReference type="AlphaFoldDB" id="A0A975GC36"/>